<sequence>MVAQRSPAKRSMCDRSMDRGTGPVEDEAHLRKSIPAGREQPFGQSLARRSAGTVISRKLEKKIKAFDHSEFWAIAENAFEVFKFCGPFVLGLKVALISDRFDFLVDAHFNSKEWSLGELDICRAIKGNGAEIVKLVGDEVERRLLILQEPLPDYVIGFECLRISYIIFLSSSKFGRLRQFSHTVFGDCPKLQMIHSFDLFPEFPVDDSAWPSFGQMAAHAPRGWTPECFGMLFLFGKNGGTENGEF</sequence>
<evidence type="ECO:0000313" key="2">
    <source>
        <dbReference type="Proteomes" id="UP000887572"/>
    </source>
</evidence>
<reference evidence="3" key="1">
    <citation type="submission" date="2022-11" db="UniProtKB">
        <authorList>
            <consortium name="WormBaseParasite"/>
        </authorList>
    </citation>
    <scope>IDENTIFICATION</scope>
</reference>
<keyword evidence="2" id="KW-1185">Reference proteome</keyword>
<dbReference type="Proteomes" id="UP000887572">
    <property type="component" value="Unplaced"/>
</dbReference>
<dbReference type="AlphaFoldDB" id="A0A914GZF1"/>
<name>A0A914GZF1_GLORO</name>
<evidence type="ECO:0000313" key="3">
    <source>
        <dbReference type="WBParaSite" id="Gr19_v10_g12761.t1"/>
    </source>
</evidence>
<proteinExistence type="predicted"/>
<evidence type="ECO:0000256" key="1">
    <source>
        <dbReference type="SAM" id="MobiDB-lite"/>
    </source>
</evidence>
<dbReference type="WBParaSite" id="Gr19_v10_g12761.t1">
    <property type="protein sequence ID" value="Gr19_v10_g12761.t1"/>
    <property type="gene ID" value="Gr19_v10_g12761"/>
</dbReference>
<organism evidence="2 3">
    <name type="scientific">Globodera rostochiensis</name>
    <name type="common">Golden nematode worm</name>
    <name type="synonym">Heterodera rostochiensis</name>
    <dbReference type="NCBI Taxonomy" id="31243"/>
    <lineage>
        <taxon>Eukaryota</taxon>
        <taxon>Metazoa</taxon>
        <taxon>Ecdysozoa</taxon>
        <taxon>Nematoda</taxon>
        <taxon>Chromadorea</taxon>
        <taxon>Rhabditida</taxon>
        <taxon>Tylenchina</taxon>
        <taxon>Tylenchomorpha</taxon>
        <taxon>Tylenchoidea</taxon>
        <taxon>Heteroderidae</taxon>
        <taxon>Heteroderinae</taxon>
        <taxon>Globodera</taxon>
    </lineage>
</organism>
<protein>
    <submittedName>
        <fullName evidence="3">Uncharacterized protein</fullName>
    </submittedName>
</protein>
<feature type="region of interest" description="Disordered" evidence="1">
    <location>
        <begin position="1"/>
        <end position="33"/>
    </location>
</feature>
<accession>A0A914GZF1</accession>